<dbReference type="EMBL" id="HBGU01035768">
    <property type="protein sequence ID" value="CAD9461011.1"/>
    <property type="molecule type" value="Transcribed_RNA"/>
</dbReference>
<dbReference type="AlphaFoldDB" id="A0A7S2DQ30"/>
<feature type="transmembrane region" description="Helical" evidence="1">
    <location>
        <begin position="149"/>
        <end position="173"/>
    </location>
</feature>
<keyword evidence="1" id="KW-0812">Transmembrane</keyword>
<sequence>MNMLASVFIFELDELFYGHMPKSWVRRYTTSPSLFKSRAPLASKANRTHPGVTADLSTHMKRKQQHELLEFLFSWALFAINLAFTFLFYWQFVAPNAGYWPRPASNFYFWLAQFTNARATMFTIAQVVTHHSEHTYLHDWLPSKPHITTALHCLLYAIVSIGCGFLSFQVLYLRIFDLLLGSQTVFYPMGGSIQYKCLNMEYGEEMFYKTGICHAEAAQNGFPPNQTGLSPSYTYESWYGSP</sequence>
<evidence type="ECO:0000256" key="1">
    <source>
        <dbReference type="SAM" id="Phobius"/>
    </source>
</evidence>
<organism evidence="2">
    <name type="scientific">Haptolina brevifila</name>
    <dbReference type="NCBI Taxonomy" id="156173"/>
    <lineage>
        <taxon>Eukaryota</taxon>
        <taxon>Haptista</taxon>
        <taxon>Haptophyta</taxon>
        <taxon>Prymnesiophyceae</taxon>
        <taxon>Prymnesiales</taxon>
        <taxon>Prymnesiaceae</taxon>
        <taxon>Haptolina</taxon>
    </lineage>
</organism>
<name>A0A7S2DQ30_9EUKA</name>
<evidence type="ECO:0000313" key="2">
    <source>
        <dbReference type="EMBL" id="CAD9461011.1"/>
    </source>
</evidence>
<keyword evidence="1" id="KW-0472">Membrane</keyword>
<feature type="transmembrane region" description="Helical" evidence="1">
    <location>
        <begin position="68"/>
        <end position="92"/>
    </location>
</feature>
<protein>
    <submittedName>
        <fullName evidence="2">Uncharacterized protein</fullName>
    </submittedName>
</protein>
<gene>
    <name evidence="2" type="ORF">CBRE1094_LOCUS19628</name>
</gene>
<proteinExistence type="predicted"/>
<accession>A0A7S2DQ30</accession>
<keyword evidence="1" id="KW-1133">Transmembrane helix</keyword>
<reference evidence="2" key="1">
    <citation type="submission" date="2021-01" db="EMBL/GenBank/DDBJ databases">
        <authorList>
            <person name="Corre E."/>
            <person name="Pelletier E."/>
            <person name="Niang G."/>
            <person name="Scheremetjew M."/>
            <person name="Finn R."/>
            <person name="Kale V."/>
            <person name="Holt S."/>
            <person name="Cochrane G."/>
            <person name="Meng A."/>
            <person name="Brown T."/>
            <person name="Cohen L."/>
        </authorList>
    </citation>
    <scope>NUCLEOTIDE SEQUENCE</scope>
    <source>
        <strain evidence="2">UTEX LB 985</strain>
    </source>
</reference>